<feature type="transmembrane region" description="Helical" evidence="1">
    <location>
        <begin position="12"/>
        <end position="28"/>
    </location>
</feature>
<reference evidence="2 3" key="1">
    <citation type="journal article" date="2018" name="Mol. Biol. Evol.">
        <title>Analysis of the draft genome of the red seaweed Gracilariopsis chorda provides insights into genome size evolution in Rhodophyta.</title>
        <authorList>
            <person name="Lee J."/>
            <person name="Yang E.C."/>
            <person name="Graf L."/>
            <person name="Yang J.H."/>
            <person name="Qiu H."/>
            <person name="Zel Zion U."/>
            <person name="Chan C.X."/>
            <person name="Stephens T.G."/>
            <person name="Weber A.P.M."/>
            <person name="Boo G.H."/>
            <person name="Boo S.M."/>
            <person name="Kim K.M."/>
            <person name="Shin Y."/>
            <person name="Jung M."/>
            <person name="Lee S.J."/>
            <person name="Yim H.S."/>
            <person name="Lee J.H."/>
            <person name="Bhattacharya D."/>
            <person name="Yoon H.S."/>
        </authorList>
    </citation>
    <scope>NUCLEOTIDE SEQUENCE [LARGE SCALE GENOMIC DNA]</scope>
    <source>
        <strain evidence="2 3">SKKU-2015</strain>
        <tissue evidence="2">Whole body</tissue>
    </source>
</reference>
<dbReference type="EMBL" id="NBIV01000287">
    <property type="protein sequence ID" value="PXF40527.1"/>
    <property type="molecule type" value="Genomic_DNA"/>
</dbReference>
<dbReference type="Gene3D" id="3.30.43.40">
    <property type="entry name" value="Pre-mRNA-processing-splicing factor 8, U5-snRNA-binding domain"/>
    <property type="match status" value="1"/>
</dbReference>
<evidence type="ECO:0000313" key="2">
    <source>
        <dbReference type="EMBL" id="PXF40527.1"/>
    </source>
</evidence>
<keyword evidence="1" id="KW-1133">Transmembrane helix</keyword>
<keyword evidence="1" id="KW-0812">Transmembrane</keyword>
<dbReference type="AlphaFoldDB" id="A0A2V3IEM9"/>
<organism evidence="2 3">
    <name type="scientific">Gracilariopsis chorda</name>
    <dbReference type="NCBI Taxonomy" id="448386"/>
    <lineage>
        <taxon>Eukaryota</taxon>
        <taxon>Rhodophyta</taxon>
        <taxon>Florideophyceae</taxon>
        <taxon>Rhodymeniophycidae</taxon>
        <taxon>Gracilariales</taxon>
        <taxon>Gracilariaceae</taxon>
        <taxon>Gracilariopsis</taxon>
    </lineage>
</organism>
<dbReference type="Proteomes" id="UP000247409">
    <property type="component" value="Unassembled WGS sequence"/>
</dbReference>
<keyword evidence="1" id="KW-0472">Membrane</keyword>
<dbReference type="InterPro" id="IPR042516">
    <property type="entry name" value="Prp8_U5-snRNA-bd_sf"/>
</dbReference>
<gene>
    <name evidence="2" type="ORF">BWQ96_09764</name>
</gene>
<accession>A0A2V3IEM9</accession>
<dbReference type="OrthoDB" id="1918616at2759"/>
<evidence type="ECO:0000256" key="1">
    <source>
        <dbReference type="SAM" id="Phobius"/>
    </source>
</evidence>
<sequence>MHRLYLYTQKILQIFCLTWLALMFVFFLERENVVSDLVWGPESLLQTQKVMDFWTLQNDFTKERTVTAHLRVTEQGIRAFENRVRQILVQTTTPFEALPDFRDRFQAVADDAVYAHQLAKARQRAETSLHFKKPTYQVGDQVCVSRKFF</sequence>
<name>A0A2V3IEM9_9FLOR</name>
<protein>
    <submittedName>
        <fullName evidence="2">Pre-mRNA-processing-splicing factor 8A</fullName>
    </submittedName>
</protein>
<keyword evidence="3" id="KW-1185">Reference proteome</keyword>
<proteinExistence type="predicted"/>
<dbReference type="GO" id="GO:0030623">
    <property type="term" value="F:U5 snRNA binding"/>
    <property type="evidence" value="ECO:0007669"/>
    <property type="project" value="InterPro"/>
</dbReference>
<comment type="caution">
    <text evidence="2">The sequence shown here is derived from an EMBL/GenBank/DDBJ whole genome shotgun (WGS) entry which is preliminary data.</text>
</comment>
<evidence type="ECO:0000313" key="3">
    <source>
        <dbReference type="Proteomes" id="UP000247409"/>
    </source>
</evidence>